<reference evidence="4" key="1">
    <citation type="journal article" date="2019" name="Int. J. Syst. Evol. Microbiol.">
        <title>The Global Catalogue of Microorganisms (GCM) 10K type strain sequencing project: providing services to taxonomists for standard genome sequencing and annotation.</title>
        <authorList>
            <consortium name="The Broad Institute Genomics Platform"/>
            <consortium name="The Broad Institute Genome Sequencing Center for Infectious Disease"/>
            <person name="Wu L."/>
            <person name="Ma J."/>
        </authorList>
    </citation>
    <scope>NUCLEOTIDE SEQUENCE [LARGE SCALE GENOMIC DNA]</scope>
    <source>
        <strain evidence="4">JCM 17551</strain>
    </source>
</reference>
<dbReference type="PANTHER" id="PTHR23310:SF62">
    <property type="entry name" value="ACYL-COA BINDING PROTEIN 1, ISOFORM A"/>
    <property type="match status" value="1"/>
</dbReference>
<accession>A0ABP7MMU1</accession>
<dbReference type="PROSITE" id="PS51228">
    <property type="entry name" value="ACB_2"/>
    <property type="match status" value="1"/>
</dbReference>
<dbReference type="Gene3D" id="1.20.80.10">
    <property type="match status" value="1"/>
</dbReference>
<keyword evidence="1" id="KW-0446">Lipid-binding</keyword>
<sequence length="90" mass="10121">MSDLKATFEAAVNYVQTAEGDFKPSNDLKLELYALYKQAAEGDVNGKKPGMTDFVGRAKWNAWEKLKGQSSDQAMQTYIDRIEELKQKNG</sequence>
<dbReference type="PRINTS" id="PR00689">
    <property type="entry name" value="ACOABINDINGP"/>
</dbReference>
<dbReference type="InterPro" id="IPR014352">
    <property type="entry name" value="FERM/acyl-CoA-bd_prot_sf"/>
</dbReference>
<evidence type="ECO:0000313" key="3">
    <source>
        <dbReference type="EMBL" id="GAA3924767.1"/>
    </source>
</evidence>
<feature type="domain" description="ACB" evidence="2">
    <location>
        <begin position="4"/>
        <end position="90"/>
    </location>
</feature>
<keyword evidence="4" id="KW-1185">Reference proteome</keyword>
<organism evidence="3 4">
    <name type="scientific">Litoribacillus peritrichatus</name>
    <dbReference type="NCBI Taxonomy" id="718191"/>
    <lineage>
        <taxon>Bacteria</taxon>
        <taxon>Pseudomonadati</taxon>
        <taxon>Pseudomonadota</taxon>
        <taxon>Gammaproteobacteria</taxon>
        <taxon>Oceanospirillales</taxon>
        <taxon>Oceanospirillaceae</taxon>
        <taxon>Litoribacillus</taxon>
    </lineage>
</organism>
<dbReference type="SUPFAM" id="SSF47027">
    <property type="entry name" value="Acyl-CoA binding protein"/>
    <property type="match status" value="1"/>
</dbReference>
<gene>
    <name evidence="3" type="ORF">GCM10022277_20780</name>
</gene>
<evidence type="ECO:0000256" key="1">
    <source>
        <dbReference type="ARBA" id="ARBA00023121"/>
    </source>
</evidence>
<dbReference type="RefSeq" id="WP_344798278.1">
    <property type="nucleotide sequence ID" value="NZ_BAABBN010000007.1"/>
</dbReference>
<proteinExistence type="predicted"/>
<name>A0ABP7MMU1_9GAMM</name>
<protein>
    <submittedName>
        <fullName evidence="3">Acyl-CoA-binding protein</fullName>
    </submittedName>
</protein>
<evidence type="ECO:0000313" key="4">
    <source>
        <dbReference type="Proteomes" id="UP001501565"/>
    </source>
</evidence>
<dbReference type="InterPro" id="IPR035984">
    <property type="entry name" value="Acyl-CoA-binding_sf"/>
</dbReference>
<dbReference type="PANTHER" id="PTHR23310">
    <property type="entry name" value="ACYL-COA-BINDING PROTEIN, ACBP"/>
    <property type="match status" value="1"/>
</dbReference>
<dbReference type="Proteomes" id="UP001501565">
    <property type="component" value="Unassembled WGS sequence"/>
</dbReference>
<dbReference type="EMBL" id="BAABBN010000007">
    <property type="protein sequence ID" value="GAA3924767.1"/>
    <property type="molecule type" value="Genomic_DNA"/>
</dbReference>
<evidence type="ECO:0000259" key="2">
    <source>
        <dbReference type="PROSITE" id="PS51228"/>
    </source>
</evidence>
<dbReference type="Pfam" id="PF00887">
    <property type="entry name" value="ACBP"/>
    <property type="match status" value="1"/>
</dbReference>
<dbReference type="InterPro" id="IPR000582">
    <property type="entry name" value="Acyl-CoA-binding_protein"/>
</dbReference>
<comment type="caution">
    <text evidence="3">The sequence shown here is derived from an EMBL/GenBank/DDBJ whole genome shotgun (WGS) entry which is preliminary data.</text>
</comment>